<dbReference type="CDD" id="cd00959">
    <property type="entry name" value="DeoC"/>
    <property type="match status" value="1"/>
</dbReference>
<protein>
    <recommendedName>
        <fullName evidence="3 7">Deoxyribose-phosphate aldolase</fullName>
        <ecNumber evidence="3 7">4.1.2.4</ecNumber>
    </recommendedName>
</protein>
<dbReference type="PANTHER" id="PTHR10889:SF3">
    <property type="entry name" value="DEOXYRIBOSE-PHOSPHATE ALDOLASE"/>
    <property type="match status" value="1"/>
</dbReference>
<accession>A0A098C248</accession>
<dbReference type="AlphaFoldDB" id="A0A098C248"/>
<organism evidence="8 9">
    <name type="scientific">Fermentimonas caenicola</name>
    <dbReference type="NCBI Taxonomy" id="1562970"/>
    <lineage>
        <taxon>Bacteria</taxon>
        <taxon>Pseudomonadati</taxon>
        <taxon>Bacteroidota</taxon>
        <taxon>Bacteroidia</taxon>
        <taxon>Bacteroidales</taxon>
        <taxon>Dysgonomonadaceae</taxon>
        <taxon>Fermentimonas</taxon>
    </lineage>
</organism>
<dbReference type="PATRIC" id="fig|1562970.3.peg.2215"/>
<proteinExistence type="inferred from homology"/>
<dbReference type="KEGG" id="pbt:ING2E5B_2241"/>
<gene>
    <name evidence="8" type="ORF">ING2E5B_2241</name>
</gene>
<evidence type="ECO:0000256" key="3">
    <source>
        <dbReference type="ARBA" id="ARBA00012515"/>
    </source>
</evidence>
<dbReference type="Pfam" id="PF01791">
    <property type="entry name" value="DeoC"/>
    <property type="match status" value="1"/>
</dbReference>
<dbReference type="PANTHER" id="PTHR10889">
    <property type="entry name" value="DEOXYRIBOSE-PHOSPHATE ALDOLASE"/>
    <property type="match status" value="1"/>
</dbReference>
<comment type="similarity">
    <text evidence="2">Belongs to the DeoC/FbaB aldolase family. DeoC type 2 subfamily.</text>
</comment>
<dbReference type="GO" id="GO:0016052">
    <property type="term" value="P:carbohydrate catabolic process"/>
    <property type="evidence" value="ECO:0007669"/>
    <property type="project" value="TreeGrafter"/>
</dbReference>
<dbReference type="NCBIfam" id="TIGR00126">
    <property type="entry name" value="deoC"/>
    <property type="match status" value="1"/>
</dbReference>
<dbReference type="GO" id="GO:0009264">
    <property type="term" value="P:deoxyribonucleotide catabolic process"/>
    <property type="evidence" value="ECO:0007669"/>
    <property type="project" value="UniProtKB-UniRule"/>
</dbReference>
<dbReference type="Proteomes" id="UP000032417">
    <property type="component" value="Chromosome 1"/>
</dbReference>
<comment type="catalytic activity">
    <reaction evidence="6">
        <text>2-deoxy-D-ribose 5-phosphate = D-glyceraldehyde 3-phosphate + acetaldehyde</text>
        <dbReference type="Rhea" id="RHEA:12821"/>
        <dbReference type="ChEBI" id="CHEBI:15343"/>
        <dbReference type="ChEBI" id="CHEBI:59776"/>
        <dbReference type="ChEBI" id="CHEBI:62877"/>
        <dbReference type="EC" id="4.1.2.4"/>
    </reaction>
</comment>
<evidence type="ECO:0000256" key="5">
    <source>
        <dbReference type="ARBA" id="ARBA00023270"/>
    </source>
</evidence>
<dbReference type="OrthoDB" id="9778711at2"/>
<keyword evidence="9" id="KW-1185">Reference proteome</keyword>
<dbReference type="InterPro" id="IPR002915">
    <property type="entry name" value="DeoC/FbaB/LacD_aldolase"/>
</dbReference>
<keyword evidence="5" id="KW-0704">Schiff base</keyword>
<dbReference type="HOGENOM" id="CLU_053595_3_0_10"/>
<dbReference type="GO" id="GO:0005737">
    <property type="term" value="C:cytoplasm"/>
    <property type="evidence" value="ECO:0007669"/>
    <property type="project" value="InterPro"/>
</dbReference>
<evidence type="ECO:0000256" key="6">
    <source>
        <dbReference type="ARBA" id="ARBA00048791"/>
    </source>
</evidence>
<dbReference type="EC" id="4.1.2.4" evidence="3 7"/>
<sequence length="291" mass="32272">MEANKYLDALKKHPLKLTDEEAKRSVDQIIKSGFDNNNNYEVYKTLYSCIDHTSLNTTDSKEYIWNFTEKINAFEGSDPEIENVAAICIYPNFVETVKESLTSNIKIAAVAGGFPSSQTFIEVKVAEISLALADGADEIDIVINAGLFLDKSYQEFCEEIMELKEVCKDKTLKVILETGALISAENINNASVLSMYSGADFLKTSTGKGYPGATPEAVFIMCQAIKSYYKATSNKVGIKVSGGVSTPEDAVKYYTIVKEVLGDDWCNNQLFRIGTSSLTDKLYNEIIKRRK</sequence>
<dbReference type="STRING" id="1562970.ING2E5B_2241"/>
<reference evidence="8 9" key="1">
    <citation type="submission" date="2014-08" db="EMBL/GenBank/DDBJ databases">
        <authorList>
            <person name="Wibberg D."/>
        </authorList>
    </citation>
    <scope>NUCLEOTIDE SEQUENCE [LARGE SCALE GENOMIC DNA]</scope>
    <source>
        <strain evidence="9">ING2-E5B</strain>
    </source>
</reference>
<evidence type="ECO:0000256" key="2">
    <source>
        <dbReference type="ARBA" id="ARBA00009473"/>
    </source>
</evidence>
<evidence type="ECO:0000256" key="1">
    <source>
        <dbReference type="ARBA" id="ARBA00004816"/>
    </source>
</evidence>
<dbReference type="SUPFAM" id="SSF51569">
    <property type="entry name" value="Aldolase"/>
    <property type="match status" value="1"/>
</dbReference>
<dbReference type="InterPro" id="IPR011343">
    <property type="entry name" value="DeoC"/>
</dbReference>
<keyword evidence="4" id="KW-0456">Lyase</keyword>
<dbReference type="InterPro" id="IPR013785">
    <property type="entry name" value="Aldolase_TIM"/>
</dbReference>
<dbReference type="SMART" id="SM01133">
    <property type="entry name" value="DeoC"/>
    <property type="match status" value="1"/>
</dbReference>
<dbReference type="EMBL" id="LN515532">
    <property type="protein sequence ID" value="CEA16969.1"/>
    <property type="molecule type" value="Genomic_DNA"/>
</dbReference>
<evidence type="ECO:0000313" key="9">
    <source>
        <dbReference type="Proteomes" id="UP000032417"/>
    </source>
</evidence>
<comment type="pathway">
    <text evidence="1">Carbohydrate degradation; 2-deoxy-D-ribose 1-phosphate degradation; D-glyceraldehyde 3-phosphate and acetaldehyde from 2-deoxy-alpha-D-ribose 1-phosphate: step 2/2.</text>
</comment>
<dbReference type="Gene3D" id="3.20.20.70">
    <property type="entry name" value="Aldolase class I"/>
    <property type="match status" value="1"/>
</dbReference>
<evidence type="ECO:0000313" key="8">
    <source>
        <dbReference type="EMBL" id="CEA16969.1"/>
    </source>
</evidence>
<name>A0A098C248_9BACT</name>
<dbReference type="GO" id="GO:0004139">
    <property type="term" value="F:deoxyribose-phosphate aldolase activity"/>
    <property type="evidence" value="ECO:0007669"/>
    <property type="project" value="UniProtKB-UniRule"/>
</dbReference>
<evidence type="ECO:0000256" key="4">
    <source>
        <dbReference type="ARBA" id="ARBA00023239"/>
    </source>
</evidence>
<evidence type="ECO:0000256" key="7">
    <source>
        <dbReference type="NCBIfam" id="TIGR00126"/>
    </source>
</evidence>
<dbReference type="PIRSF" id="PIRSF001357">
    <property type="entry name" value="DeoC"/>
    <property type="match status" value="1"/>
</dbReference>